<keyword evidence="3" id="KW-1185">Reference proteome</keyword>
<dbReference type="Proteomes" id="UP000276133">
    <property type="component" value="Unassembled WGS sequence"/>
</dbReference>
<reference evidence="2 3" key="1">
    <citation type="journal article" date="2018" name="Sci. Rep.">
        <title>Genomic signatures of local adaptation to the degree of environmental predictability in rotifers.</title>
        <authorList>
            <person name="Franch-Gras L."/>
            <person name="Hahn C."/>
            <person name="Garcia-Roger E.M."/>
            <person name="Carmona M.J."/>
            <person name="Serra M."/>
            <person name="Gomez A."/>
        </authorList>
    </citation>
    <scope>NUCLEOTIDE SEQUENCE [LARGE SCALE GENOMIC DNA]</scope>
    <source>
        <strain evidence="2">HYR1</strain>
    </source>
</reference>
<evidence type="ECO:0000313" key="2">
    <source>
        <dbReference type="EMBL" id="RNA28495.1"/>
    </source>
</evidence>
<dbReference type="AlphaFoldDB" id="A0A3M7RYS4"/>
<accession>A0A3M7RYS4</accession>
<organism evidence="2 3">
    <name type="scientific">Brachionus plicatilis</name>
    <name type="common">Marine rotifer</name>
    <name type="synonym">Brachionus muelleri</name>
    <dbReference type="NCBI Taxonomy" id="10195"/>
    <lineage>
        <taxon>Eukaryota</taxon>
        <taxon>Metazoa</taxon>
        <taxon>Spiralia</taxon>
        <taxon>Gnathifera</taxon>
        <taxon>Rotifera</taxon>
        <taxon>Eurotatoria</taxon>
        <taxon>Monogononta</taxon>
        <taxon>Pseudotrocha</taxon>
        <taxon>Ploima</taxon>
        <taxon>Brachionidae</taxon>
        <taxon>Brachionus</taxon>
    </lineage>
</organism>
<comment type="caution">
    <text evidence="2">The sequence shown here is derived from an EMBL/GenBank/DDBJ whole genome shotgun (WGS) entry which is preliminary data.</text>
</comment>
<dbReference type="EMBL" id="REGN01002384">
    <property type="protein sequence ID" value="RNA28495.1"/>
    <property type="molecule type" value="Genomic_DNA"/>
</dbReference>
<name>A0A3M7RYS4_BRAPC</name>
<proteinExistence type="predicted"/>
<protein>
    <submittedName>
        <fullName evidence="2">Uncharacterized protein</fullName>
    </submittedName>
</protein>
<evidence type="ECO:0000313" key="3">
    <source>
        <dbReference type="Proteomes" id="UP000276133"/>
    </source>
</evidence>
<evidence type="ECO:0000256" key="1">
    <source>
        <dbReference type="SAM" id="MobiDB-lite"/>
    </source>
</evidence>
<feature type="region of interest" description="Disordered" evidence="1">
    <location>
        <begin position="31"/>
        <end position="53"/>
    </location>
</feature>
<feature type="compositionally biased region" description="Low complexity" evidence="1">
    <location>
        <begin position="38"/>
        <end position="48"/>
    </location>
</feature>
<dbReference type="OrthoDB" id="6111453at2759"/>
<sequence>MNTSTSMPQNPGLIRNVLKLFRQFRSNSNSPNINGECLSSSDLKSSASKPKRAKPEIIRIVDNEIKMNSDKSLKSELGNSKLSKSKLGNLRSSFTKFKRENFSDPSEKNAIEINVTNSSPDSVRNKFINSNTSSKRLINKKIGKLSTSNNSLTVPSALHSGHNHRRESFLYRADTDSDNHVKLPMRSASIASTSEG</sequence>
<gene>
    <name evidence="2" type="ORF">BpHYR1_024537</name>
</gene>